<dbReference type="NCBIfam" id="TIGR02944">
    <property type="entry name" value="suf_reg_Xantho"/>
    <property type="match status" value="1"/>
</dbReference>
<dbReference type="SUPFAM" id="SSF46785">
    <property type="entry name" value="Winged helix' DNA-binding domain"/>
    <property type="match status" value="1"/>
</dbReference>
<gene>
    <name evidence="2" type="ORF">GX576_06295</name>
</gene>
<dbReference type="PANTHER" id="PTHR33221">
    <property type="entry name" value="WINGED HELIX-TURN-HELIX TRANSCRIPTIONAL REGULATOR, RRF2 FAMILY"/>
    <property type="match status" value="1"/>
</dbReference>
<reference evidence="2 3" key="1">
    <citation type="journal article" date="2020" name="Biotechnol. Biofuels">
        <title>New insights from the biogas microbiome by comprehensive genome-resolved metagenomics of nearly 1600 species originating from multiple anaerobic digesters.</title>
        <authorList>
            <person name="Campanaro S."/>
            <person name="Treu L."/>
            <person name="Rodriguez-R L.M."/>
            <person name="Kovalovszki A."/>
            <person name="Ziels R.M."/>
            <person name="Maus I."/>
            <person name="Zhu X."/>
            <person name="Kougias P.G."/>
            <person name="Basile A."/>
            <person name="Luo G."/>
            <person name="Schluter A."/>
            <person name="Konstantinidis K.T."/>
            <person name="Angelidaki I."/>
        </authorList>
    </citation>
    <scope>NUCLEOTIDE SEQUENCE [LARGE SCALE GENOMIC DNA]</scope>
    <source>
        <strain evidence="2">AS06rmzACSIP_256</strain>
    </source>
</reference>
<dbReference type="GO" id="GO:0003700">
    <property type="term" value="F:DNA-binding transcription factor activity"/>
    <property type="evidence" value="ECO:0007669"/>
    <property type="project" value="TreeGrafter"/>
</dbReference>
<organism evidence="2 3">
    <name type="scientific">Thauera phenolivorans</name>
    <dbReference type="NCBI Taxonomy" id="1792543"/>
    <lineage>
        <taxon>Bacteria</taxon>
        <taxon>Pseudomonadati</taxon>
        <taxon>Pseudomonadota</taxon>
        <taxon>Betaproteobacteria</taxon>
        <taxon>Rhodocyclales</taxon>
        <taxon>Zoogloeaceae</taxon>
        <taxon>Thauera</taxon>
    </lineage>
</organism>
<protein>
    <submittedName>
        <fullName evidence="2">SUF system Fe-S cluster assembly regulator</fullName>
    </submittedName>
</protein>
<dbReference type="NCBIfam" id="TIGR00738">
    <property type="entry name" value="rrf2_super"/>
    <property type="match status" value="1"/>
</dbReference>
<dbReference type="InterPro" id="IPR036390">
    <property type="entry name" value="WH_DNA-bd_sf"/>
</dbReference>
<dbReference type="InterPro" id="IPR000944">
    <property type="entry name" value="Tscrpt_reg_Rrf2"/>
</dbReference>
<dbReference type="EMBL" id="JAAYYV010000167">
    <property type="protein sequence ID" value="NLF53996.1"/>
    <property type="molecule type" value="Genomic_DNA"/>
</dbReference>
<dbReference type="PANTHER" id="PTHR33221:SF2">
    <property type="entry name" value="TRANSCRIPTIONAL REGULATOR"/>
    <property type="match status" value="1"/>
</dbReference>
<dbReference type="Pfam" id="PF02082">
    <property type="entry name" value="Rrf2"/>
    <property type="match status" value="1"/>
</dbReference>
<dbReference type="AlphaFoldDB" id="A0A7X7R7W9"/>
<proteinExistence type="predicted"/>
<feature type="region of interest" description="Disordered" evidence="1">
    <location>
        <begin position="130"/>
        <end position="164"/>
    </location>
</feature>
<comment type="caution">
    <text evidence="2">The sequence shown here is derived from an EMBL/GenBank/DDBJ whole genome shotgun (WGS) entry which is preliminary data.</text>
</comment>
<sequence length="164" mass="17549">MLRISKLTDYGTLVLTHMASEPGRVFSVADLSATLGLGAPTVSKVLKSLGRHALVTSTRGAHGGYALSRAAAQISVADIVDALEEQRFGLTECSANSGVCELEDDCRIRERWIGINTVVRDALQAVSLADMLGPPHPPQGSPRPTQPIELHARRARSATEPQDR</sequence>
<evidence type="ECO:0000313" key="3">
    <source>
        <dbReference type="Proteomes" id="UP000536534"/>
    </source>
</evidence>
<dbReference type="InterPro" id="IPR036388">
    <property type="entry name" value="WH-like_DNA-bd_sf"/>
</dbReference>
<name>A0A7X7R7W9_9RHOO</name>
<evidence type="ECO:0000313" key="2">
    <source>
        <dbReference type="EMBL" id="NLF53996.1"/>
    </source>
</evidence>
<evidence type="ECO:0000256" key="1">
    <source>
        <dbReference type="SAM" id="MobiDB-lite"/>
    </source>
</evidence>
<feature type="compositionally biased region" description="Pro residues" evidence="1">
    <location>
        <begin position="134"/>
        <end position="145"/>
    </location>
</feature>
<dbReference type="Gene3D" id="1.10.10.10">
    <property type="entry name" value="Winged helix-like DNA-binding domain superfamily/Winged helix DNA-binding domain"/>
    <property type="match status" value="1"/>
</dbReference>
<dbReference type="InterPro" id="IPR014290">
    <property type="entry name" value="SUF_FeS_clus_asmbl_reg"/>
</dbReference>
<dbReference type="GO" id="GO:0005829">
    <property type="term" value="C:cytosol"/>
    <property type="evidence" value="ECO:0007669"/>
    <property type="project" value="TreeGrafter"/>
</dbReference>
<dbReference type="Proteomes" id="UP000536534">
    <property type="component" value="Unassembled WGS sequence"/>
</dbReference>
<dbReference type="PROSITE" id="PS51197">
    <property type="entry name" value="HTH_RRF2_2"/>
    <property type="match status" value="1"/>
</dbReference>
<accession>A0A7X7R7W9</accession>